<comment type="similarity">
    <text evidence="1">Belongs to the universal stress protein A family.</text>
</comment>
<sequence>ITETPMLLVRGNERMLSPERAIRRILVPLDGSVCARQALPLAVDLAAQAKAELTLLSVVTPPYLQTPEVMGAYLQYDEALEVVRGRLGDELGGYKQVLAEHGVTVTPMAVSGLPGEAIVDEAIDLCADLVVMATHGASGLRRWALGSVADKVLHSITVPLLLVRAKA</sequence>
<protein>
    <recommendedName>
        <fullName evidence="4">UspA domain-containing protein</fullName>
    </recommendedName>
</protein>
<dbReference type="GO" id="GO:0005524">
    <property type="term" value="F:ATP binding"/>
    <property type="evidence" value="ECO:0007669"/>
    <property type="project" value="UniProtKB-KW"/>
</dbReference>
<gene>
    <name evidence="5" type="ORF">SE17_19590</name>
</gene>
<dbReference type="PANTHER" id="PTHR46268:SF27">
    <property type="entry name" value="UNIVERSAL STRESS PROTEIN RV2623"/>
    <property type="match status" value="1"/>
</dbReference>
<dbReference type="AlphaFoldDB" id="A0A0P9CZ21"/>
<keyword evidence="3" id="KW-0067">ATP-binding</keyword>
<reference evidence="5 6" key="1">
    <citation type="submission" date="2015-09" db="EMBL/GenBank/DDBJ databases">
        <title>Draft genome sequence of Kouleothrix aurantiaca JCM 19913.</title>
        <authorList>
            <person name="Hemp J."/>
        </authorList>
    </citation>
    <scope>NUCLEOTIDE SEQUENCE [LARGE SCALE GENOMIC DNA]</scope>
    <source>
        <strain evidence="5 6">COM-B</strain>
    </source>
</reference>
<dbReference type="InterPro" id="IPR006016">
    <property type="entry name" value="UspA"/>
</dbReference>
<keyword evidence="6" id="KW-1185">Reference proteome</keyword>
<feature type="non-terminal residue" evidence="5">
    <location>
        <position position="1"/>
    </location>
</feature>
<proteinExistence type="inferred from homology"/>
<name>A0A0P9CZ21_9CHLR</name>
<accession>A0A0P9CZ21</accession>
<feature type="domain" description="UspA" evidence="4">
    <location>
        <begin position="22"/>
        <end position="164"/>
    </location>
</feature>
<dbReference type="SUPFAM" id="SSF52402">
    <property type="entry name" value="Adenine nucleotide alpha hydrolases-like"/>
    <property type="match status" value="1"/>
</dbReference>
<keyword evidence="2" id="KW-0547">Nucleotide-binding</keyword>
<dbReference type="Gene3D" id="3.40.50.12370">
    <property type="match status" value="1"/>
</dbReference>
<evidence type="ECO:0000313" key="6">
    <source>
        <dbReference type="Proteomes" id="UP000050509"/>
    </source>
</evidence>
<dbReference type="EMBL" id="LJCR01000801">
    <property type="protein sequence ID" value="KPV51722.1"/>
    <property type="molecule type" value="Genomic_DNA"/>
</dbReference>
<dbReference type="PRINTS" id="PR01438">
    <property type="entry name" value="UNVRSLSTRESS"/>
</dbReference>
<evidence type="ECO:0000256" key="2">
    <source>
        <dbReference type="ARBA" id="ARBA00022741"/>
    </source>
</evidence>
<dbReference type="InterPro" id="IPR006015">
    <property type="entry name" value="Universal_stress_UspA"/>
</dbReference>
<evidence type="ECO:0000256" key="3">
    <source>
        <dbReference type="ARBA" id="ARBA00022840"/>
    </source>
</evidence>
<comment type="caution">
    <text evidence="5">The sequence shown here is derived from an EMBL/GenBank/DDBJ whole genome shotgun (WGS) entry which is preliminary data.</text>
</comment>
<evidence type="ECO:0000259" key="4">
    <source>
        <dbReference type="Pfam" id="PF00582"/>
    </source>
</evidence>
<organism evidence="5 6">
    <name type="scientific">Kouleothrix aurantiaca</name>
    <dbReference type="NCBI Taxonomy" id="186479"/>
    <lineage>
        <taxon>Bacteria</taxon>
        <taxon>Bacillati</taxon>
        <taxon>Chloroflexota</taxon>
        <taxon>Chloroflexia</taxon>
        <taxon>Chloroflexales</taxon>
        <taxon>Roseiflexineae</taxon>
        <taxon>Roseiflexaceae</taxon>
        <taxon>Kouleothrix</taxon>
    </lineage>
</organism>
<dbReference type="Proteomes" id="UP000050509">
    <property type="component" value="Unassembled WGS sequence"/>
</dbReference>
<dbReference type="Pfam" id="PF00582">
    <property type="entry name" value="Usp"/>
    <property type="match status" value="1"/>
</dbReference>
<dbReference type="PANTHER" id="PTHR46268">
    <property type="entry name" value="STRESS RESPONSE PROTEIN NHAX"/>
    <property type="match status" value="1"/>
</dbReference>
<evidence type="ECO:0000256" key="1">
    <source>
        <dbReference type="ARBA" id="ARBA00008791"/>
    </source>
</evidence>
<evidence type="ECO:0000313" key="5">
    <source>
        <dbReference type="EMBL" id="KPV51722.1"/>
    </source>
</evidence>
<dbReference type="CDD" id="cd00293">
    <property type="entry name" value="USP-like"/>
    <property type="match status" value="1"/>
</dbReference>